<keyword evidence="1" id="KW-0472">Membrane</keyword>
<dbReference type="AlphaFoldDB" id="A0A7C9DAC8"/>
<evidence type="ECO:0000313" key="2">
    <source>
        <dbReference type="EMBL" id="MBA4633568.1"/>
    </source>
</evidence>
<evidence type="ECO:0000256" key="1">
    <source>
        <dbReference type="SAM" id="Phobius"/>
    </source>
</evidence>
<keyword evidence="1" id="KW-0812">Transmembrane</keyword>
<protein>
    <submittedName>
        <fullName evidence="2">Uncharacterized protein</fullName>
    </submittedName>
</protein>
<reference evidence="2" key="2">
    <citation type="submission" date="2020-07" db="EMBL/GenBank/DDBJ databases">
        <authorList>
            <person name="Vera ALvarez R."/>
            <person name="Arias-Moreno D.M."/>
            <person name="Jimenez-Jacinto V."/>
            <person name="Jimenez-Bremont J.F."/>
            <person name="Swaminathan K."/>
            <person name="Moose S.P."/>
            <person name="Guerrero-Gonzalez M.L."/>
            <person name="Marino-Ramirez L."/>
            <person name="Landsman D."/>
            <person name="Rodriguez-Kessler M."/>
            <person name="Delgado-Sanchez P."/>
        </authorList>
    </citation>
    <scope>NUCLEOTIDE SEQUENCE</scope>
    <source>
        <tissue evidence="2">Cladode</tissue>
    </source>
</reference>
<name>A0A7C9DAC8_OPUST</name>
<feature type="transmembrane region" description="Helical" evidence="1">
    <location>
        <begin position="31"/>
        <end position="53"/>
    </location>
</feature>
<accession>A0A7C9DAC8</accession>
<reference evidence="2" key="1">
    <citation type="journal article" date="2013" name="J. Plant Res.">
        <title>Effect of fungi and light on seed germination of three Opuntia species from semiarid lands of central Mexico.</title>
        <authorList>
            <person name="Delgado-Sanchez P."/>
            <person name="Jimenez-Bremont J.F."/>
            <person name="Guerrero-Gonzalez Mde L."/>
            <person name="Flores J."/>
        </authorList>
    </citation>
    <scope>NUCLEOTIDE SEQUENCE</scope>
    <source>
        <tissue evidence="2">Cladode</tissue>
    </source>
</reference>
<keyword evidence="1" id="KW-1133">Transmembrane helix</keyword>
<organism evidence="2">
    <name type="scientific">Opuntia streptacantha</name>
    <name type="common">Prickly pear cactus</name>
    <name type="synonym">Opuntia cardona</name>
    <dbReference type="NCBI Taxonomy" id="393608"/>
    <lineage>
        <taxon>Eukaryota</taxon>
        <taxon>Viridiplantae</taxon>
        <taxon>Streptophyta</taxon>
        <taxon>Embryophyta</taxon>
        <taxon>Tracheophyta</taxon>
        <taxon>Spermatophyta</taxon>
        <taxon>Magnoliopsida</taxon>
        <taxon>eudicotyledons</taxon>
        <taxon>Gunneridae</taxon>
        <taxon>Pentapetalae</taxon>
        <taxon>Caryophyllales</taxon>
        <taxon>Cactineae</taxon>
        <taxon>Cactaceae</taxon>
        <taxon>Opuntioideae</taxon>
        <taxon>Opuntia</taxon>
    </lineage>
</organism>
<dbReference type="EMBL" id="GISG01087455">
    <property type="protein sequence ID" value="MBA4633569.1"/>
    <property type="molecule type" value="Transcribed_RNA"/>
</dbReference>
<proteinExistence type="predicted"/>
<sequence>MDLGFIGFIPGILMLVNGAMGSITGLVFNHVLMVAAMLGSSSVVLSMGLVATISEMAIDMLGSILVTRSMDLVSITLLMGTVTRAHGTKAVSKGMECTPSEVGKPGAVNGTVVRLKHPYGRLQIQCSKQFRQPERQQRMQFICGGWMIK</sequence>
<dbReference type="EMBL" id="GISG01087454">
    <property type="protein sequence ID" value="MBA4633568.1"/>
    <property type="molecule type" value="Transcribed_RNA"/>
</dbReference>